<dbReference type="PROSITE" id="PS51257">
    <property type="entry name" value="PROKAR_LIPOPROTEIN"/>
    <property type="match status" value="1"/>
</dbReference>
<dbReference type="Proteomes" id="UP000198797">
    <property type="component" value="Unassembled WGS sequence"/>
</dbReference>
<accession>A0A1C5ARR1</accession>
<gene>
    <name evidence="1" type="ORF">GA0070216_12376</name>
</gene>
<evidence type="ECO:0000313" key="2">
    <source>
        <dbReference type="Proteomes" id="UP000198797"/>
    </source>
</evidence>
<reference evidence="2" key="1">
    <citation type="submission" date="2016-06" db="EMBL/GenBank/DDBJ databases">
        <authorList>
            <person name="Varghese N."/>
            <person name="Submissions Spin"/>
        </authorList>
    </citation>
    <scope>NUCLEOTIDE SEQUENCE [LARGE SCALE GENOMIC DNA]</scope>
    <source>
        <strain evidence="2">DSM 44100</strain>
    </source>
</reference>
<dbReference type="EMBL" id="FMCU01000023">
    <property type="protein sequence ID" value="SCF47751.1"/>
    <property type="molecule type" value="Genomic_DNA"/>
</dbReference>
<organism evidence="1 2">
    <name type="scientific">Micromonospora matsumotoense</name>
    <dbReference type="NCBI Taxonomy" id="121616"/>
    <lineage>
        <taxon>Bacteria</taxon>
        <taxon>Bacillati</taxon>
        <taxon>Actinomycetota</taxon>
        <taxon>Actinomycetes</taxon>
        <taxon>Micromonosporales</taxon>
        <taxon>Micromonosporaceae</taxon>
        <taxon>Micromonospora</taxon>
    </lineage>
</organism>
<sequence length="43" mass="4674">MWWERRKSLRGMTVAAGIRHCMSPAGWAGCASAAESRRLAAAL</sequence>
<keyword evidence="2" id="KW-1185">Reference proteome</keyword>
<dbReference type="AlphaFoldDB" id="A0A1C5ARR1"/>
<proteinExistence type="predicted"/>
<name>A0A1C5ARR1_9ACTN</name>
<protein>
    <submittedName>
        <fullName evidence="1">Uncharacterized protein</fullName>
    </submittedName>
</protein>
<evidence type="ECO:0000313" key="1">
    <source>
        <dbReference type="EMBL" id="SCF47751.1"/>
    </source>
</evidence>